<dbReference type="Pfam" id="PF08550">
    <property type="entry name" value="GATA_AreA"/>
    <property type="match status" value="1"/>
</dbReference>
<sequence>MEKLPRTTSTGKKGPFTVDSGGGKAATSPIGSAGPHSRNSSNPPTPLMSPNTMNRHSFALPAQPPAAPPSLPWNPNFNMGMNMNMNPMANGSAGPVPMGRKSREGSLFSNPDHLSVSTPITPADSPYTPSSRHAFSPITSSGLASSFPNNSFSSAASTTPVEAPSWTTNGHSVGGFNWNNPQNNGWPEVQAQQQHQQHQHQHQQHHQQPIPQAAPSNVTSNEDLDPALFETLAELLEQTHKANGNGDAGPNGEFDLMQALQQAIADTTVPTPQPQAAPQMPSFPQQGNSGMSQSLLTRRLQQHGGQTQGIPPSFSSFNSHGASLGTSPLLSSSGPQHQTSLGSSFGAESVGSLSTTQGFSSSLHNMRQSKLTPIPQTPWPLPDRQMGYSETPVSTPGGSEGYGSPAGPSSYTSVHFPSSSSGPSRNRPPVMPIRREAPQHPAPQSPHGRSHGSTSSSFQAQQSMPHPSQASQSNPQPPVIDWAAASNLDMASLPPLPPGFSMDQFGQGAAGLEMAIRMGMSLAMMNQGTSSTAQSPNGAGSTPASYGPSNPVSVATSPADSSRKHPTLSMNIKPQGPKGEGLSQSLSSRHTESTSPLDTAQIASSFPASRRPSQGENDNTLAELISPEEAAKNDPLAAQVWKAYAKAREALPNGQRMENLTWRMMHLTLKKREELAAAAAAKEEQERQAAAANAIATSALQSESTSTSTSNDGEQRGRRKGKSRVVGFHKEDSPAPEPMDIDWRAASRSRSRMAMDWRAQSRSRSRSAFAGARNMFAHGNEDHAHNLLAQGSSFSSQPGGNMAPPPPGSWNRSNHTSTQDLSRSHPHASVNSVNTSHTSLSATNHSGSAPKDIGAIPEEPSDDSHFDLTQALQHASTFDFFAQSAPAPQHAQLQHVASALSMSENKPQHPTLPGISGPGLYSLTEENYHPQFGFLPRRVRKTSFDHTVRVNEAGEVVPENPKKRQAENSPDGGSILPLGGESGFPSSNFTFNYQSYENFFDLAAASGSTPATNLGISPNDQGGDETGTEWTSQPATAVTSAYGSPATANLDQTGSNTIGFNDMSQSAPDNPFDFQQLMHIYMNANATASPFTHINPTAVLNASGTSASNGLSSSLNASEAQSPLSNSATPAAANSIRPLPKTVGGKVVEQKIHPPPSGPQRSNSSPNLQMLKMASITPNTKGGSNPRDIASGQTVKSFAQGLSRSGPGTPNPLADNDTGAGAIMVPESGGTMCTNCQTTNTPLWRRDPEGQPLCNACGLFYKLHGVVRPLSLKTDVIKKRNRAQPQSKESGRKNSAKAQSRKSSAGSTAPPTDAATGKKARRASDAPATQNLLSMTPT</sequence>
<feature type="compositionally biased region" description="Polar residues" evidence="9">
    <location>
        <begin position="407"/>
        <end position="416"/>
    </location>
</feature>
<feature type="compositionally biased region" description="Polar residues" evidence="9">
    <location>
        <begin position="582"/>
        <end position="618"/>
    </location>
</feature>
<evidence type="ECO:0000256" key="9">
    <source>
        <dbReference type="SAM" id="MobiDB-lite"/>
    </source>
</evidence>
<comment type="caution">
    <text evidence="11">The sequence shown here is derived from an EMBL/GenBank/DDBJ whole genome shotgun (WGS) entry which is preliminary data.</text>
</comment>
<dbReference type="InterPro" id="IPR013088">
    <property type="entry name" value="Znf_NHR/GATA"/>
</dbReference>
<comment type="subcellular location">
    <subcellularLocation>
        <location evidence="1">Nucleus</location>
    </subcellularLocation>
</comment>
<keyword evidence="2" id="KW-0479">Metal-binding</keyword>
<feature type="compositionally biased region" description="Polar residues" evidence="9">
    <location>
        <begin position="790"/>
        <end position="799"/>
    </location>
</feature>
<dbReference type="Proteomes" id="UP001182556">
    <property type="component" value="Unassembled WGS sequence"/>
</dbReference>
<evidence type="ECO:0000259" key="10">
    <source>
        <dbReference type="PROSITE" id="PS50114"/>
    </source>
</evidence>
<dbReference type="PRINTS" id="PR00619">
    <property type="entry name" value="GATAZNFINGER"/>
</dbReference>
<evidence type="ECO:0000256" key="2">
    <source>
        <dbReference type="ARBA" id="ARBA00022723"/>
    </source>
</evidence>
<dbReference type="EMBL" id="JAODAN010000005">
    <property type="protein sequence ID" value="KAK1924116.1"/>
    <property type="molecule type" value="Genomic_DNA"/>
</dbReference>
<feature type="region of interest" description="Disordered" evidence="9">
    <location>
        <begin position="697"/>
        <end position="744"/>
    </location>
</feature>
<organism evidence="11 12">
    <name type="scientific">Papiliotrema laurentii</name>
    <name type="common">Cryptococcus laurentii</name>
    <dbReference type="NCBI Taxonomy" id="5418"/>
    <lineage>
        <taxon>Eukaryota</taxon>
        <taxon>Fungi</taxon>
        <taxon>Dikarya</taxon>
        <taxon>Basidiomycota</taxon>
        <taxon>Agaricomycotina</taxon>
        <taxon>Tremellomycetes</taxon>
        <taxon>Tremellales</taxon>
        <taxon>Rhynchogastremaceae</taxon>
        <taxon>Papiliotrema</taxon>
    </lineage>
</organism>
<dbReference type="GO" id="GO:0005634">
    <property type="term" value="C:nucleus"/>
    <property type="evidence" value="ECO:0007669"/>
    <property type="project" value="UniProtKB-SubCell"/>
</dbReference>
<evidence type="ECO:0000256" key="7">
    <source>
        <dbReference type="ARBA" id="ARBA00023242"/>
    </source>
</evidence>
<feature type="compositionally biased region" description="Polar residues" evidence="9">
    <location>
        <begin position="700"/>
        <end position="712"/>
    </location>
</feature>
<dbReference type="PROSITE" id="PS50114">
    <property type="entry name" value="GATA_ZN_FINGER_2"/>
    <property type="match status" value="1"/>
</dbReference>
<evidence type="ECO:0000256" key="4">
    <source>
        <dbReference type="ARBA" id="ARBA00022833"/>
    </source>
</evidence>
<feature type="region of interest" description="Disordered" evidence="9">
    <location>
        <begin position="953"/>
        <end position="981"/>
    </location>
</feature>
<dbReference type="InterPro" id="IPR000679">
    <property type="entry name" value="Znf_GATA"/>
</dbReference>
<dbReference type="SMART" id="SM00401">
    <property type="entry name" value="ZnF_GATA"/>
    <property type="match status" value="1"/>
</dbReference>
<feature type="compositionally biased region" description="Polar residues" evidence="9">
    <location>
        <begin position="1"/>
        <end position="11"/>
    </location>
</feature>
<name>A0AAD9FPR3_PAPLA</name>
<reference evidence="11" key="1">
    <citation type="submission" date="2023-02" db="EMBL/GenBank/DDBJ databases">
        <title>Identification and recombinant expression of a fungal hydrolase from Papiliotrema laurentii that hydrolyzes apple cutin and clears colloidal polyester polyurethane.</title>
        <authorList>
            <consortium name="DOE Joint Genome Institute"/>
            <person name="Roman V.A."/>
            <person name="Bojanowski C."/>
            <person name="Crable B.R."/>
            <person name="Wagner D.N."/>
            <person name="Hung C.S."/>
            <person name="Nadeau L.J."/>
            <person name="Schratz L."/>
            <person name="Haridas S."/>
            <person name="Pangilinan J."/>
            <person name="Lipzen A."/>
            <person name="Na H."/>
            <person name="Yan M."/>
            <person name="Ng V."/>
            <person name="Grigoriev I.V."/>
            <person name="Spatafora J.W."/>
            <person name="Barlow D."/>
            <person name="Biffinger J."/>
            <person name="Kelley-Loughnane N."/>
            <person name="Varaljay V.A."/>
            <person name="Crookes-Goodson W.J."/>
        </authorList>
    </citation>
    <scope>NUCLEOTIDE SEQUENCE</scope>
    <source>
        <strain evidence="11">5307AH</strain>
    </source>
</reference>
<feature type="compositionally biased region" description="Low complexity" evidence="9">
    <location>
        <begin position="323"/>
        <end position="335"/>
    </location>
</feature>
<feature type="region of interest" description="Disordered" evidence="9">
    <location>
        <begin position="1"/>
        <end position="73"/>
    </location>
</feature>
<feature type="compositionally biased region" description="Polar residues" evidence="9">
    <location>
        <begin position="287"/>
        <end position="296"/>
    </location>
</feature>
<feature type="compositionally biased region" description="Low complexity" evidence="9">
    <location>
        <begin position="417"/>
        <end position="428"/>
    </location>
</feature>
<evidence type="ECO:0000256" key="3">
    <source>
        <dbReference type="ARBA" id="ARBA00022771"/>
    </source>
</evidence>
<dbReference type="Gene3D" id="3.30.50.10">
    <property type="entry name" value="Erythroid Transcription Factor GATA-1, subunit A"/>
    <property type="match status" value="1"/>
</dbReference>
<feature type="compositionally biased region" description="Polar residues" evidence="9">
    <location>
        <begin position="829"/>
        <end position="847"/>
    </location>
</feature>
<feature type="compositionally biased region" description="Pro residues" evidence="9">
    <location>
        <begin position="62"/>
        <end position="72"/>
    </location>
</feature>
<accession>A0AAD9FPR3</accession>
<feature type="compositionally biased region" description="Polar residues" evidence="9">
    <location>
        <begin position="451"/>
        <end position="464"/>
    </location>
</feature>
<feature type="compositionally biased region" description="Polar residues" evidence="9">
    <location>
        <begin position="1199"/>
        <end position="1208"/>
    </location>
</feature>
<feature type="compositionally biased region" description="Polar residues" evidence="9">
    <location>
        <begin position="37"/>
        <end position="55"/>
    </location>
</feature>
<feature type="compositionally biased region" description="Polar residues" evidence="9">
    <location>
        <begin position="1119"/>
        <end position="1129"/>
    </location>
</feature>
<feature type="region of interest" description="Disordered" evidence="9">
    <location>
        <begin position="152"/>
        <end position="222"/>
    </location>
</feature>
<dbReference type="CDD" id="cd00202">
    <property type="entry name" value="ZnF_GATA"/>
    <property type="match status" value="1"/>
</dbReference>
<keyword evidence="5" id="KW-0805">Transcription regulation</keyword>
<evidence type="ECO:0000313" key="12">
    <source>
        <dbReference type="Proteomes" id="UP001182556"/>
    </source>
</evidence>
<evidence type="ECO:0000256" key="6">
    <source>
        <dbReference type="ARBA" id="ARBA00023163"/>
    </source>
</evidence>
<keyword evidence="3 8" id="KW-0863">Zinc-finger</keyword>
<feature type="region of interest" description="Disordered" evidence="9">
    <location>
        <begin position="1277"/>
        <end position="1338"/>
    </location>
</feature>
<feature type="domain" description="GATA-type" evidence="10">
    <location>
        <begin position="1227"/>
        <end position="1280"/>
    </location>
</feature>
<protein>
    <submittedName>
        <fullName evidence="11">Transcriptional activator</fullName>
    </submittedName>
</protein>
<feature type="compositionally biased region" description="Polar residues" evidence="9">
    <location>
        <begin position="165"/>
        <end position="185"/>
    </location>
</feature>
<keyword evidence="12" id="KW-1185">Reference proteome</keyword>
<keyword evidence="7" id="KW-0539">Nucleus</keyword>
<dbReference type="GO" id="GO:0000978">
    <property type="term" value="F:RNA polymerase II cis-regulatory region sequence-specific DNA binding"/>
    <property type="evidence" value="ECO:0007669"/>
    <property type="project" value="TreeGrafter"/>
</dbReference>
<feature type="compositionally biased region" description="Low complexity" evidence="9">
    <location>
        <begin position="206"/>
        <end position="215"/>
    </location>
</feature>
<keyword evidence="4" id="KW-0862">Zinc</keyword>
<dbReference type="GO" id="GO:0000122">
    <property type="term" value="P:negative regulation of transcription by RNA polymerase II"/>
    <property type="evidence" value="ECO:0007669"/>
    <property type="project" value="TreeGrafter"/>
</dbReference>
<feature type="region of interest" description="Disordered" evidence="9">
    <location>
        <begin position="527"/>
        <end position="618"/>
    </location>
</feature>
<feature type="compositionally biased region" description="Polar residues" evidence="9">
    <location>
        <begin position="351"/>
        <end position="371"/>
    </location>
</feature>
<feature type="region of interest" description="Disordered" evidence="9">
    <location>
        <begin position="1199"/>
        <end position="1221"/>
    </location>
</feature>
<evidence type="ECO:0000313" key="11">
    <source>
        <dbReference type="EMBL" id="KAK1924116.1"/>
    </source>
</evidence>
<feature type="compositionally biased region" description="Polar residues" evidence="9">
    <location>
        <begin position="1327"/>
        <end position="1338"/>
    </location>
</feature>
<dbReference type="GO" id="GO:0045944">
    <property type="term" value="P:positive regulation of transcription by RNA polymerase II"/>
    <property type="evidence" value="ECO:0007669"/>
    <property type="project" value="TreeGrafter"/>
</dbReference>
<feature type="compositionally biased region" description="Low complexity" evidence="9">
    <location>
        <begin position="269"/>
        <end position="286"/>
    </location>
</feature>
<dbReference type="InterPro" id="IPR013860">
    <property type="entry name" value="AreA_GATA"/>
</dbReference>
<feature type="region of interest" description="Disordered" evidence="9">
    <location>
        <begin position="1105"/>
        <end position="1166"/>
    </location>
</feature>
<feature type="region of interest" description="Disordered" evidence="9">
    <location>
        <begin position="88"/>
        <end position="134"/>
    </location>
</feature>
<dbReference type="SUPFAM" id="SSF57716">
    <property type="entry name" value="Glucocorticoid receptor-like (DNA-binding domain)"/>
    <property type="match status" value="1"/>
</dbReference>
<dbReference type="Pfam" id="PF00320">
    <property type="entry name" value="GATA"/>
    <property type="match status" value="1"/>
</dbReference>
<proteinExistence type="predicted"/>
<feature type="compositionally biased region" description="Polar residues" evidence="9">
    <location>
        <begin position="1296"/>
        <end position="1310"/>
    </location>
</feature>
<feature type="region of interest" description="Disordered" evidence="9">
    <location>
        <begin position="269"/>
        <end position="480"/>
    </location>
</feature>
<feature type="compositionally biased region" description="Low complexity" evidence="9">
    <location>
        <begin position="465"/>
        <end position="474"/>
    </location>
</feature>
<dbReference type="GO" id="GO:0008270">
    <property type="term" value="F:zinc ion binding"/>
    <property type="evidence" value="ECO:0007669"/>
    <property type="project" value="UniProtKB-KW"/>
</dbReference>
<keyword evidence="6" id="KW-0804">Transcription</keyword>
<evidence type="ECO:0000256" key="1">
    <source>
        <dbReference type="ARBA" id="ARBA00004123"/>
    </source>
</evidence>
<gene>
    <name evidence="11" type="ORF">DB88DRAFT_510493</name>
</gene>
<dbReference type="InterPro" id="IPR039355">
    <property type="entry name" value="Transcription_factor_GATA"/>
</dbReference>
<feature type="region of interest" description="Disordered" evidence="9">
    <location>
        <begin position="892"/>
        <end position="918"/>
    </location>
</feature>
<evidence type="ECO:0000256" key="5">
    <source>
        <dbReference type="ARBA" id="ARBA00023015"/>
    </source>
</evidence>
<dbReference type="PANTHER" id="PTHR10071">
    <property type="entry name" value="TRANSCRIPTION FACTOR GATA FAMILY MEMBER"/>
    <property type="match status" value="1"/>
</dbReference>
<feature type="compositionally biased region" description="Polar residues" evidence="9">
    <location>
        <begin position="527"/>
        <end position="560"/>
    </location>
</feature>
<feature type="compositionally biased region" description="Polar residues" evidence="9">
    <location>
        <begin position="810"/>
        <end position="821"/>
    </location>
</feature>
<dbReference type="PROSITE" id="PS00344">
    <property type="entry name" value="GATA_ZN_FINGER_1"/>
    <property type="match status" value="1"/>
</dbReference>
<feature type="compositionally biased region" description="Polar residues" evidence="9">
    <location>
        <begin position="303"/>
        <end position="321"/>
    </location>
</feature>
<feature type="compositionally biased region" description="Low complexity" evidence="9">
    <location>
        <begin position="1105"/>
        <end position="1118"/>
    </location>
</feature>
<dbReference type="GO" id="GO:0000981">
    <property type="term" value="F:DNA-binding transcription factor activity, RNA polymerase II-specific"/>
    <property type="evidence" value="ECO:0007669"/>
    <property type="project" value="TreeGrafter"/>
</dbReference>
<dbReference type="PANTHER" id="PTHR10071:SF281">
    <property type="entry name" value="BOX A-BINDING FACTOR-RELATED"/>
    <property type="match status" value="1"/>
</dbReference>
<dbReference type="FunFam" id="3.30.50.10:FF:000007">
    <property type="entry name" value="Nitrogen regulatory AreA, N-terminal"/>
    <property type="match status" value="1"/>
</dbReference>
<evidence type="ECO:0000256" key="8">
    <source>
        <dbReference type="PROSITE-ProRule" id="PRU00094"/>
    </source>
</evidence>
<feature type="region of interest" description="Disordered" evidence="9">
    <location>
        <begin position="790"/>
        <end position="864"/>
    </location>
</feature>